<dbReference type="Proteomes" id="UP000199647">
    <property type="component" value="Unassembled WGS sequence"/>
</dbReference>
<dbReference type="Gene3D" id="3.30.565.10">
    <property type="entry name" value="Histidine kinase-like ATPase, C-terminal domain"/>
    <property type="match status" value="1"/>
</dbReference>
<dbReference type="STRING" id="1855383.SAMN05216548_11650"/>
<dbReference type="Gene3D" id="3.40.50.2300">
    <property type="match status" value="1"/>
</dbReference>
<proteinExistence type="predicted"/>
<feature type="domain" description="Histidine kinase" evidence="11">
    <location>
        <begin position="304"/>
        <end position="523"/>
    </location>
</feature>
<evidence type="ECO:0000259" key="14">
    <source>
        <dbReference type="PROSITE" id="PS50113"/>
    </source>
</evidence>
<evidence type="ECO:0000259" key="13">
    <source>
        <dbReference type="PROSITE" id="PS50112"/>
    </source>
</evidence>
<dbReference type="CDD" id="cd00082">
    <property type="entry name" value="HisKA"/>
    <property type="match status" value="1"/>
</dbReference>
<dbReference type="InterPro" id="IPR036890">
    <property type="entry name" value="HATPase_C_sf"/>
</dbReference>
<keyword evidence="5" id="KW-0547">Nucleotide-binding</keyword>
<dbReference type="InterPro" id="IPR001610">
    <property type="entry name" value="PAC"/>
</dbReference>
<keyword evidence="16" id="KW-1185">Reference proteome</keyword>
<evidence type="ECO:0000256" key="8">
    <source>
        <dbReference type="ARBA" id="ARBA00023012"/>
    </source>
</evidence>
<evidence type="ECO:0000256" key="5">
    <source>
        <dbReference type="ARBA" id="ARBA00022741"/>
    </source>
</evidence>
<dbReference type="Pfam" id="PF13426">
    <property type="entry name" value="PAS_9"/>
    <property type="match status" value="1"/>
</dbReference>
<evidence type="ECO:0000256" key="2">
    <source>
        <dbReference type="ARBA" id="ARBA00012438"/>
    </source>
</evidence>
<dbReference type="GO" id="GO:0005524">
    <property type="term" value="F:ATP binding"/>
    <property type="evidence" value="ECO:0007669"/>
    <property type="project" value="UniProtKB-KW"/>
</dbReference>
<keyword evidence="3 9" id="KW-0597">Phosphoprotein</keyword>
<dbReference type="InterPro" id="IPR001789">
    <property type="entry name" value="Sig_transdc_resp-reg_receiver"/>
</dbReference>
<dbReference type="NCBIfam" id="TIGR00229">
    <property type="entry name" value="sensory_box"/>
    <property type="match status" value="2"/>
</dbReference>
<dbReference type="Pfam" id="PF00072">
    <property type="entry name" value="Response_reg"/>
    <property type="match status" value="1"/>
</dbReference>
<dbReference type="Pfam" id="PF00512">
    <property type="entry name" value="HisKA"/>
    <property type="match status" value="1"/>
</dbReference>
<feature type="domain" description="PAC" evidence="14">
    <location>
        <begin position="102"/>
        <end position="156"/>
    </location>
</feature>
<dbReference type="InterPro" id="IPR036097">
    <property type="entry name" value="HisK_dim/P_sf"/>
</dbReference>
<dbReference type="CDD" id="cd00130">
    <property type="entry name" value="PAS"/>
    <property type="match status" value="2"/>
</dbReference>
<dbReference type="SUPFAM" id="SSF55785">
    <property type="entry name" value="PYP-like sensor domain (PAS domain)"/>
    <property type="match status" value="2"/>
</dbReference>
<evidence type="ECO:0000256" key="10">
    <source>
        <dbReference type="SAM" id="MobiDB-lite"/>
    </source>
</evidence>
<sequence>MHLGGSVLRLESNLVESPDLSDSALSDATGNEPAEAPTQGRPDVAVCMLDRDGFVVSWSKGGQRFTEQDPDGIVGQPFSALFAERDRQAGLPGTILQKARESHFEGEVLQQRPEGEGFRVRLTVESTRSAGGDVLGFVVVSQDLTAGAAIQESLRQNEEQFRRLVQSVTDYAIYMLDPEGYVSNWNSGAQRIKGYAPEEIVGEHFSRFYTDEDRKNRLPWQGLATAAEAGRFEKEGWRVRKDGSRFWAHVVIDPIRDDDGNLLGFAKVTRDITERMEAQRALEKAREAFFQSQKMEALGQLTGGVAHDFNNLLAAVLGSLELLKKHMPEEPRATRLVNNAIQAAERGATLTQRMLAFARRQELSLEAVEIDALVKGMIELLERSLGPSVTIRANLPSGPLFGKADANQLELAILNLGVNARDAMPDGGLIDIDVREEEGAGVPDALKPGRYICISVADTGEGMDEATLARATEPFFTTKGIGKGTGLGLSMVHGMVEQSGGRLILRSDKGRGTTAELWIPRWSEGAPGQGQVDRALAVEVATKPCTVLAVDDDGLVLLNTTAMLENLGHTVLPASSGRQALNILNERGNVDLVITDHAMPRMTGSELASEIRARSPELPIILTTGYAELPKGANLRLPKLMKPFSEAALARAIADVMNERPAAAAPN</sequence>
<accession>A0A1H9NK71</accession>
<dbReference type="SMART" id="SM00086">
    <property type="entry name" value="PAC"/>
    <property type="match status" value="2"/>
</dbReference>
<dbReference type="InterPro" id="IPR011006">
    <property type="entry name" value="CheY-like_superfamily"/>
</dbReference>
<dbReference type="SMART" id="SM00388">
    <property type="entry name" value="HisKA"/>
    <property type="match status" value="1"/>
</dbReference>
<dbReference type="Gene3D" id="1.10.287.130">
    <property type="match status" value="1"/>
</dbReference>
<evidence type="ECO:0000256" key="9">
    <source>
        <dbReference type="PROSITE-ProRule" id="PRU00169"/>
    </source>
</evidence>
<dbReference type="SUPFAM" id="SSF47384">
    <property type="entry name" value="Homodimeric domain of signal transducing histidine kinase"/>
    <property type="match status" value="1"/>
</dbReference>
<dbReference type="Pfam" id="PF02518">
    <property type="entry name" value="HATPase_c"/>
    <property type="match status" value="1"/>
</dbReference>
<reference evidence="15 16" key="1">
    <citation type="submission" date="2016-10" db="EMBL/GenBank/DDBJ databases">
        <authorList>
            <person name="de Groot N.N."/>
        </authorList>
    </citation>
    <scope>NUCLEOTIDE SEQUENCE [LARGE SCALE GENOMIC DNA]</scope>
    <source>
        <strain evidence="15 16">A52C2</strain>
    </source>
</reference>
<comment type="catalytic activity">
    <reaction evidence="1">
        <text>ATP + protein L-histidine = ADP + protein N-phospho-L-histidine.</text>
        <dbReference type="EC" id="2.7.13.3"/>
    </reaction>
</comment>
<dbReference type="PANTHER" id="PTHR43065">
    <property type="entry name" value="SENSOR HISTIDINE KINASE"/>
    <property type="match status" value="1"/>
</dbReference>
<evidence type="ECO:0000256" key="3">
    <source>
        <dbReference type="ARBA" id="ARBA00022553"/>
    </source>
</evidence>
<name>A0A1H9NK71_9HYPH</name>
<dbReference type="InterPro" id="IPR000014">
    <property type="entry name" value="PAS"/>
</dbReference>
<dbReference type="EC" id="2.7.13.3" evidence="2"/>
<dbReference type="InterPro" id="IPR035965">
    <property type="entry name" value="PAS-like_dom_sf"/>
</dbReference>
<dbReference type="InterPro" id="IPR004358">
    <property type="entry name" value="Sig_transdc_His_kin-like_C"/>
</dbReference>
<dbReference type="PROSITE" id="PS50110">
    <property type="entry name" value="RESPONSE_REGULATORY"/>
    <property type="match status" value="1"/>
</dbReference>
<evidence type="ECO:0000256" key="1">
    <source>
        <dbReference type="ARBA" id="ARBA00000085"/>
    </source>
</evidence>
<keyword evidence="8" id="KW-0902">Two-component regulatory system</keyword>
<evidence type="ECO:0000313" key="15">
    <source>
        <dbReference type="EMBL" id="SER36360.1"/>
    </source>
</evidence>
<protein>
    <recommendedName>
        <fullName evidence="2">histidine kinase</fullName>
        <ecNumber evidence="2">2.7.13.3</ecNumber>
    </recommendedName>
</protein>
<dbReference type="SUPFAM" id="SSF55874">
    <property type="entry name" value="ATPase domain of HSP90 chaperone/DNA topoisomerase II/histidine kinase"/>
    <property type="match status" value="1"/>
</dbReference>
<feature type="domain" description="Response regulatory" evidence="12">
    <location>
        <begin position="546"/>
        <end position="657"/>
    </location>
</feature>
<evidence type="ECO:0000313" key="16">
    <source>
        <dbReference type="Proteomes" id="UP000199647"/>
    </source>
</evidence>
<feature type="modified residue" description="4-aspartylphosphate" evidence="9">
    <location>
        <position position="596"/>
    </location>
</feature>
<dbReference type="InterPro" id="IPR005467">
    <property type="entry name" value="His_kinase_dom"/>
</dbReference>
<dbReference type="PROSITE" id="PS50113">
    <property type="entry name" value="PAC"/>
    <property type="match status" value="2"/>
</dbReference>
<dbReference type="PROSITE" id="PS50112">
    <property type="entry name" value="PAS"/>
    <property type="match status" value="1"/>
</dbReference>
<dbReference type="PRINTS" id="PR00344">
    <property type="entry name" value="BCTRLSENSOR"/>
</dbReference>
<gene>
    <name evidence="15" type="ORF">SAMN05216548_11650</name>
</gene>
<dbReference type="AlphaFoldDB" id="A0A1H9NK71"/>
<dbReference type="GO" id="GO:0000155">
    <property type="term" value="F:phosphorelay sensor kinase activity"/>
    <property type="evidence" value="ECO:0007669"/>
    <property type="project" value="InterPro"/>
</dbReference>
<dbReference type="InterPro" id="IPR000700">
    <property type="entry name" value="PAS-assoc_C"/>
</dbReference>
<feature type="domain" description="PAC" evidence="14">
    <location>
        <begin position="232"/>
        <end position="284"/>
    </location>
</feature>
<dbReference type="SMART" id="SM00091">
    <property type="entry name" value="PAS"/>
    <property type="match status" value="2"/>
</dbReference>
<dbReference type="Pfam" id="PF00989">
    <property type="entry name" value="PAS"/>
    <property type="match status" value="1"/>
</dbReference>
<dbReference type="Gene3D" id="3.30.450.20">
    <property type="entry name" value="PAS domain"/>
    <property type="match status" value="2"/>
</dbReference>
<dbReference type="OrthoDB" id="9772100at2"/>
<keyword evidence="6" id="KW-0418">Kinase</keyword>
<dbReference type="SUPFAM" id="SSF52172">
    <property type="entry name" value="CheY-like"/>
    <property type="match status" value="1"/>
</dbReference>
<dbReference type="PROSITE" id="PS50109">
    <property type="entry name" value="HIS_KIN"/>
    <property type="match status" value="1"/>
</dbReference>
<organism evidence="15 16">
    <name type="scientific">Faunimonas pinastri</name>
    <dbReference type="NCBI Taxonomy" id="1855383"/>
    <lineage>
        <taxon>Bacteria</taxon>
        <taxon>Pseudomonadati</taxon>
        <taxon>Pseudomonadota</taxon>
        <taxon>Alphaproteobacteria</taxon>
        <taxon>Hyphomicrobiales</taxon>
        <taxon>Afifellaceae</taxon>
        <taxon>Faunimonas</taxon>
    </lineage>
</organism>
<dbReference type="SMART" id="SM00387">
    <property type="entry name" value="HATPase_c"/>
    <property type="match status" value="1"/>
</dbReference>
<keyword evidence="4" id="KW-0808">Transferase</keyword>
<evidence type="ECO:0000256" key="7">
    <source>
        <dbReference type="ARBA" id="ARBA00022840"/>
    </source>
</evidence>
<dbReference type="GO" id="GO:0006355">
    <property type="term" value="P:regulation of DNA-templated transcription"/>
    <property type="evidence" value="ECO:0007669"/>
    <property type="project" value="InterPro"/>
</dbReference>
<evidence type="ECO:0000259" key="12">
    <source>
        <dbReference type="PROSITE" id="PS50110"/>
    </source>
</evidence>
<dbReference type="PANTHER" id="PTHR43065:SF49">
    <property type="entry name" value="HISTIDINE KINASE"/>
    <property type="match status" value="1"/>
</dbReference>
<dbReference type="InterPro" id="IPR003594">
    <property type="entry name" value="HATPase_dom"/>
</dbReference>
<evidence type="ECO:0000256" key="6">
    <source>
        <dbReference type="ARBA" id="ARBA00022777"/>
    </source>
</evidence>
<feature type="domain" description="PAS" evidence="13">
    <location>
        <begin position="157"/>
        <end position="214"/>
    </location>
</feature>
<keyword evidence="7" id="KW-0067">ATP-binding</keyword>
<evidence type="ECO:0000256" key="4">
    <source>
        <dbReference type="ARBA" id="ARBA00022679"/>
    </source>
</evidence>
<dbReference type="EMBL" id="FOFG01000016">
    <property type="protein sequence ID" value="SER36360.1"/>
    <property type="molecule type" value="Genomic_DNA"/>
</dbReference>
<dbReference type="InterPro" id="IPR003661">
    <property type="entry name" value="HisK_dim/P_dom"/>
</dbReference>
<evidence type="ECO:0000259" key="11">
    <source>
        <dbReference type="PROSITE" id="PS50109"/>
    </source>
</evidence>
<feature type="region of interest" description="Disordered" evidence="10">
    <location>
        <begin position="18"/>
        <end position="42"/>
    </location>
</feature>
<dbReference type="InterPro" id="IPR013767">
    <property type="entry name" value="PAS_fold"/>
</dbReference>
<dbReference type="SMART" id="SM00448">
    <property type="entry name" value="REC"/>
    <property type="match status" value="1"/>
</dbReference>